<accession>A0A0F9KGI5</accession>
<dbReference type="AlphaFoldDB" id="A0A0F9KGI5"/>
<organism evidence="1">
    <name type="scientific">marine sediment metagenome</name>
    <dbReference type="NCBI Taxonomy" id="412755"/>
    <lineage>
        <taxon>unclassified sequences</taxon>
        <taxon>metagenomes</taxon>
        <taxon>ecological metagenomes</taxon>
    </lineage>
</organism>
<dbReference type="EMBL" id="LAZR01013586">
    <property type="protein sequence ID" value="KKM21273.1"/>
    <property type="molecule type" value="Genomic_DNA"/>
</dbReference>
<proteinExistence type="predicted"/>
<reference evidence="1" key="1">
    <citation type="journal article" date="2015" name="Nature">
        <title>Complex archaea that bridge the gap between prokaryotes and eukaryotes.</title>
        <authorList>
            <person name="Spang A."/>
            <person name="Saw J.H."/>
            <person name="Jorgensen S.L."/>
            <person name="Zaremba-Niedzwiedzka K."/>
            <person name="Martijn J."/>
            <person name="Lind A.E."/>
            <person name="van Eijk R."/>
            <person name="Schleper C."/>
            <person name="Guy L."/>
            <person name="Ettema T.J."/>
        </authorList>
    </citation>
    <scope>NUCLEOTIDE SEQUENCE</scope>
</reference>
<name>A0A0F9KGI5_9ZZZZ</name>
<evidence type="ECO:0000313" key="1">
    <source>
        <dbReference type="EMBL" id="KKM21273.1"/>
    </source>
</evidence>
<sequence>MNRKEMIRLAIKDALVELSQTTEEFKELDVLEDRELWDAVIDAGTTAMIDELSAVELDWWSKV</sequence>
<gene>
    <name evidence="1" type="ORF">LCGC14_1637170</name>
</gene>
<comment type="caution">
    <text evidence="1">The sequence shown here is derived from an EMBL/GenBank/DDBJ whole genome shotgun (WGS) entry which is preliminary data.</text>
</comment>
<protein>
    <submittedName>
        <fullName evidence="1">Uncharacterized protein</fullName>
    </submittedName>
</protein>